<dbReference type="OrthoDB" id="354287at2"/>
<evidence type="ECO:0000256" key="7">
    <source>
        <dbReference type="SAM" id="Phobius"/>
    </source>
</evidence>
<dbReference type="RefSeq" id="WP_092062887.1">
    <property type="nucleotide sequence ID" value="NZ_FOJU01000002.1"/>
</dbReference>
<dbReference type="SMART" id="SM00304">
    <property type="entry name" value="HAMP"/>
    <property type="match status" value="2"/>
</dbReference>
<keyword evidence="7" id="KW-0472">Membrane</keyword>
<evidence type="ECO:0000256" key="2">
    <source>
        <dbReference type="ARBA" id="ARBA00022500"/>
    </source>
</evidence>
<feature type="compositionally biased region" description="Basic and acidic residues" evidence="6">
    <location>
        <begin position="911"/>
        <end position="923"/>
    </location>
</feature>
<evidence type="ECO:0000259" key="9">
    <source>
        <dbReference type="PROSITE" id="PS50885"/>
    </source>
</evidence>
<feature type="transmembrane region" description="Helical" evidence="7">
    <location>
        <begin position="467"/>
        <end position="489"/>
    </location>
</feature>
<comment type="subcellular location">
    <subcellularLocation>
        <location evidence="1">Membrane</location>
    </subcellularLocation>
</comment>
<dbReference type="EMBL" id="FOJU01000002">
    <property type="protein sequence ID" value="SFA90630.1"/>
    <property type="molecule type" value="Genomic_DNA"/>
</dbReference>
<organism evidence="10 11">
    <name type="scientific">Poseidonocella pacifica</name>
    <dbReference type="NCBI Taxonomy" id="871651"/>
    <lineage>
        <taxon>Bacteria</taxon>
        <taxon>Pseudomonadati</taxon>
        <taxon>Pseudomonadota</taxon>
        <taxon>Alphaproteobacteria</taxon>
        <taxon>Rhodobacterales</taxon>
        <taxon>Roseobacteraceae</taxon>
        <taxon>Poseidonocella</taxon>
    </lineage>
</organism>
<dbReference type="Pfam" id="PF00672">
    <property type="entry name" value="HAMP"/>
    <property type="match status" value="1"/>
</dbReference>
<sequence>MFGKIKDALGSIGLKVALSLMAMGAMTAAAIAIGFFMFQSLSSSLKTFEETLKTRVSTSVSVIEEAGNMRGSLSQLLLVQSPEELKQAVSTMQEDRSTLSTEVDRLPADAASQIHNLLSQFDNPLSEMHSALQEQFEARSTMNSMIAALGDMSTEASSQLTVLADDAYFDLSMGGEDTIASVSETFSSLVADDFPMLTKLLEARAEVNLLTGTSLVLTETKDEALASIVRDLRNSNFAELQESLDVLSQYESVIPYLDPLYEFLATLEDAGGQFMKSASERRTELLQLRQTTDAALSSAVDDVSFELIIHSEDTASSNESAIRTLLDVDVGRLRAASYMNVSLRSLVATSLLGASVTSLDGIDAAQRAISEAAVSLVDAQSKLELSEDFTNLISRITAVADPDNGIVAARARMLQAMENATTKSLAASANLNEIAETVSSFGTSAINGLVEEGAGLVAQSETAEAQMASVAVISLVIFLLALAATWWLILRPMSRVTGVTERLAAGDMAPVTGFDKTGGEIGRMAKALTIFRDGLIERAEMQKQEEQRRIEAFENEKREEEARRQREEAERLEEQRRIEEKAKAEAEEMRRREELRAATEAERAVRAAEQTTVVSELAASLSRLADGDLTCQIEVEFAEGYEELRSNFNAAVGTLSSLVSDLAGSITVVEDSASEVATASDNLSRRTEDVAATLEETSAALTELSSTASSTSERTSEADTIMQRTRSHAVSSSGVVQNAVSTMSEIESSSQAIAKIVDMIESIAFQTNLLALNAGVEAARAGEQGRGFAVVATEVRELAQRSSSAAKEINDLISATRGQIDRGVCEVGEAGDALRSIIEMITQISDELGAVATASREQSHTITAINDAMTQLEQSTQHNAAVCEETAAASQSLTEEARRLTELSGQFRTGKTSETKSEWRIAPEDQEEDAA</sequence>
<keyword evidence="7" id="KW-1133">Transmembrane helix</keyword>
<dbReference type="FunFam" id="1.10.287.950:FF:000001">
    <property type="entry name" value="Methyl-accepting chemotaxis sensory transducer"/>
    <property type="match status" value="1"/>
</dbReference>
<feature type="coiled-coil region" evidence="5">
    <location>
        <begin position="536"/>
        <end position="611"/>
    </location>
</feature>
<dbReference type="STRING" id="871651.SAMN05421688_1641"/>
<dbReference type="PROSITE" id="PS50885">
    <property type="entry name" value="HAMP"/>
    <property type="match status" value="2"/>
</dbReference>
<dbReference type="SUPFAM" id="SSF158472">
    <property type="entry name" value="HAMP domain-like"/>
    <property type="match status" value="1"/>
</dbReference>
<dbReference type="PANTHER" id="PTHR43531">
    <property type="entry name" value="PROTEIN ICFG"/>
    <property type="match status" value="1"/>
</dbReference>
<proteinExistence type="inferred from homology"/>
<dbReference type="Gene3D" id="1.10.287.950">
    <property type="entry name" value="Methyl-accepting chemotaxis protein"/>
    <property type="match status" value="1"/>
</dbReference>
<evidence type="ECO:0000256" key="3">
    <source>
        <dbReference type="ARBA" id="ARBA00029447"/>
    </source>
</evidence>
<dbReference type="PANTHER" id="PTHR43531:SF11">
    <property type="entry name" value="METHYL-ACCEPTING CHEMOTAXIS PROTEIN 3"/>
    <property type="match status" value="1"/>
</dbReference>
<evidence type="ECO:0000256" key="1">
    <source>
        <dbReference type="ARBA" id="ARBA00004370"/>
    </source>
</evidence>
<evidence type="ECO:0000256" key="5">
    <source>
        <dbReference type="SAM" id="Coils"/>
    </source>
</evidence>
<dbReference type="AlphaFoldDB" id="A0A1I0WR43"/>
<keyword evidence="4" id="KW-0807">Transducer</keyword>
<dbReference type="Pfam" id="PF00015">
    <property type="entry name" value="MCPsignal"/>
    <property type="match status" value="1"/>
</dbReference>
<dbReference type="InterPro" id="IPR051310">
    <property type="entry name" value="MCP_chemotaxis"/>
</dbReference>
<keyword evidence="7" id="KW-0812">Transmembrane</keyword>
<keyword evidence="5" id="KW-0175">Coiled coil</keyword>
<feature type="domain" description="HAMP" evidence="9">
    <location>
        <begin position="608"/>
        <end position="660"/>
    </location>
</feature>
<gene>
    <name evidence="10" type="ORF">SAMN05421688_1641</name>
</gene>
<feature type="domain" description="HAMP" evidence="9">
    <location>
        <begin position="487"/>
        <end position="540"/>
    </location>
</feature>
<keyword evidence="2" id="KW-0145">Chemotaxis</keyword>
<name>A0A1I0WR43_9RHOB</name>
<comment type="similarity">
    <text evidence="3">Belongs to the methyl-accepting chemotaxis (MCP) protein family.</text>
</comment>
<protein>
    <submittedName>
        <fullName evidence="10">Methyl-accepting chemotaxis protein</fullName>
    </submittedName>
</protein>
<evidence type="ECO:0000256" key="4">
    <source>
        <dbReference type="PROSITE-ProRule" id="PRU00284"/>
    </source>
</evidence>
<evidence type="ECO:0000259" key="8">
    <source>
        <dbReference type="PROSITE" id="PS50111"/>
    </source>
</evidence>
<feature type="transmembrane region" description="Helical" evidence="7">
    <location>
        <begin position="12"/>
        <end position="38"/>
    </location>
</feature>
<dbReference type="Proteomes" id="UP000198796">
    <property type="component" value="Unassembled WGS sequence"/>
</dbReference>
<feature type="domain" description="Methyl-accepting transducer" evidence="8">
    <location>
        <begin position="665"/>
        <end position="894"/>
    </location>
</feature>
<dbReference type="GO" id="GO:0007165">
    <property type="term" value="P:signal transduction"/>
    <property type="evidence" value="ECO:0007669"/>
    <property type="project" value="UniProtKB-KW"/>
</dbReference>
<feature type="region of interest" description="Disordered" evidence="6">
    <location>
        <begin position="901"/>
        <end position="931"/>
    </location>
</feature>
<evidence type="ECO:0000256" key="6">
    <source>
        <dbReference type="SAM" id="MobiDB-lite"/>
    </source>
</evidence>
<dbReference type="Gene3D" id="6.10.340.10">
    <property type="match status" value="1"/>
</dbReference>
<dbReference type="InterPro" id="IPR003660">
    <property type="entry name" value="HAMP_dom"/>
</dbReference>
<dbReference type="PROSITE" id="PS50111">
    <property type="entry name" value="CHEMOTAXIS_TRANSDUC_2"/>
    <property type="match status" value="1"/>
</dbReference>
<accession>A0A1I0WR43</accession>
<dbReference type="InterPro" id="IPR004089">
    <property type="entry name" value="MCPsignal_dom"/>
</dbReference>
<dbReference type="CDD" id="cd11386">
    <property type="entry name" value="MCP_signal"/>
    <property type="match status" value="1"/>
</dbReference>
<evidence type="ECO:0000313" key="11">
    <source>
        <dbReference type="Proteomes" id="UP000198796"/>
    </source>
</evidence>
<evidence type="ECO:0000313" key="10">
    <source>
        <dbReference type="EMBL" id="SFA90630.1"/>
    </source>
</evidence>
<dbReference type="SUPFAM" id="SSF58104">
    <property type="entry name" value="Methyl-accepting chemotaxis protein (MCP) signaling domain"/>
    <property type="match status" value="1"/>
</dbReference>
<dbReference type="SMART" id="SM00283">
    <property type="entry name" value="MA"/>
    <property type="match status" value="1"/>
</dbReference>
<dbReference type="GO" id="GO:0016020">
    <property type="term" value="C:membrane"/>
    <property type="evidence" value="ECO:0007669"/>
    <property type="project" value="UniProtKB-SubCell"/>
</dbReference>
<reference evidence="10 11" key="1">
    <citation type="submission" date="2016-10" db="EMBL/GenBank/DDBJ databases">
        <authorList>
            <person name="de Groot N.N."/>
        </authorList>
    </citation>
    <scope>NUCLEOTIDE SEQUENCE [LARGE SCALE GENOMIC DNA]</scope>
    <source>
        <strain evidence="10 11">DSM 29316</strain>
    </source>
</reference>
<keyword evidence="11" id="KW-1185">Reference proteome</keyword>
<dbReference type="GO" id="GO:0006935">
    <property type="term" value="P:chemotaxis"/>
    <property type="evidence" value="ECO:0007669"/>
    <property type="project" value="UniProtKB-KW"/>
</dbReference>